<gene>
    <name evidence="1" type="ORF">EgrG_000397700</name>
</gene>
<name>A0A068WY72_ECHGR</name>
<dbReference type="AlphaFoldDB" id="A0A068WY72"/>
<protein>
    <submittedName>
        <fullName evidence="1">Uncharacterized protein</fullName>
    </submittedName>
</protein>
<reference evidence="1" key="1">
    <citation type="journal article" date="2013" name="Nature">
        <title>The genomes of four tapeworm species reveal adaptations to parasitism.</title>
        <authorList>
            <person name="Tsai I.J."/>
            <person name="Zarowiecki M."/>
            <person name="Holroyd N."/>
            <person name="Garciarrubio A."/>
            <person name="Sanchez-Flores A."/>
            <person name="Brooks K.L."/>
            <person name="Tracey A."/>
            <person name="Bobes R.J."/>
            <person name="Fragoso G."/>
            <person name="Sciutto E."/>
            <person name="Aslett M."/>
            <person name="Beasley H."/>
            <person name="Bennett H.M."/>
            <person name="Cai J."/>
            <person name="Camicia F."/>
            <person name="Clark R."/>
            <person name="Cucher M."/>
            <person name="De Silva N."/>
            <person name="Day T.A."/>
            <person name="Deplazes P."/>
            <person name="Estrada K."/>
            <person name="Fernandez C."/>
            <person name="Holland P.W."/>
            <person name="Hou J."/>
            <person name="Hu S."/>
            <person name="Huckvale T."/>
            <person name="Hung S.S."/>
            <person name="Kamenetzky L."/>
            <person name="Keane J.A."/>
            <person name="Kiss F."/>
            <person name="Koziol U."/>
            <person name="Lambert O."/>
            <person name="Liu K."/>
            <person name="Luo X."/>
            <person name="Luo Y."/>
            <person name="Macchiaroli N."/>
            <person name="Nichol S."/>
            <person name="Paps J."/>
            <person name="Parkinson J."/>
            <person name="Pouchkina-Stantcheva N."/>
            <person name="Riddiford N."/>
            <person name="Rosenzvit M."/>
            <person name="Salinas G."/>
            <person name="Wasmuth J.D."/>
            <person name="Zamanian M."/>
            <person name="Zheng Y."/>
            <person name="Cai X."/>
            <person name="Soberon X."/>
            <person name="Olson P.D."/>
            <person name="Laclette J.P."/>
            <person name="Brehm K."/>
            <person name="Berriman M."/>
            <person name="Garciarrubio A."/>
            <person name="Bobes R.J."/>
            <person name="Fragoso G."/>
            <person name="Sanchez-Flores A."/>
            <person name="Estrada K."/>
            <person name="Cevallos M.A."/>
            <person name="Morett E."/>
            <person name="Gonzalez V."/>
            <person name="Portillo T."/>
            <person name="Ochoa-Leyva A."/>
            <person name="Jose M.V."/>
            <person name="Sciutto E."/>
            <person name="Landa A."/>
            <person name="Jimenez L."/>
            <person name="Valdes V."/>
            <person name="Carrero J.C."/>
            <person name="Larralde C."/>
            <person name="Morales-Montor J."/>
            <person name="Limon-Lason J."/>
            <person name="Soberon X."/>
            <person name="Laclette J.P."/>
        </authorList>
    </citation>
    <scope>NUCLEOTIDE SEQUENCE [LARGE SCALE GENOMIC DNA]</scope>
</reference>
<reference evidence="1" key="2">
    <citation type="submission" date="2014-06" db="EMBL/GenBank/DDBJ databases">
        <authorList>
            <person name="Aslett M."/>
        </authorList>
    </citation>
    <scope>NUCLEOTIDE SEQUENCE</scope>
</reference>
<accession>A0A068WY72</accession>
<proteinExistence type="predicted"/>
<sequence length="257" mass="29813">MRELWEVCFLIGVFIFLCFSHNCYRRSRSTSWSSALHPRFSRYASENPTDKEVMKQVRRLAKKTPITFSDNNVDVIYQSNEVVFFLKTLHKSERLNAPMNWCHQNNVPEKSNSSQIIHKVQQCFEAIAISDSARKTIAATLRLIRNAFRNESVPLVMTYGSLLGSLRYHTRMPFDCDYDMAVPFSKWAHIRRIFLRLASEPANQMRMIDFRAVTGCMQIGIACGRNESWRDPTSWSSFNGTITFQDGDSSRGYCHRP</sequence>
<dbReference type="EMBL" id="LK028622">
    <property type="protein sequence ID" value="CDS24803.1"/>
    <property type="molecule type" value="Genomic_DNA"/>
</dbReference>
<feature type="non-terminal residue" evidence="1">
    <location>
        <position position="257"/>
    </location>
</feature>
<organism evidence="1">
    <name type="scientific">Echinococcus granulosus</name>
    <name type="common">Hydatid tapeworm</name>
    <dbReference type="NCBI Taxonomy" id="6210"/>
    <lineage>
        <taxon>Eukaryota</taxon>
        <taxon>Metazoa</taxon>
        <taxon>Spiralia</taxon>
        <taxon>Lophotrochozoa</taxon>
        <taxon>Platyhelminthes</taxon>
        <taxon>Cestoda</taxon>
        <taxon>Eucestoda</taxon>
        <taxon>Cyclophyllidea</taxon>
        <taxon>Taeniidae</taxon>
        <taxon>Echinococcus</taxon>
        <taxon>Echinococcus granulosus group</taxon>
    </lineage>
</organism>
<evidence type="ECO:0000313" key="1">
    <source>
        <dbReference type="EMBL" id="CDS24803.1"/>
    </source>
</evidence>